<evidence type="ECO:0000313" key="2">
    <source>
        <dbReference type="EMBL" id="KRM34406.1"/>
    </source>
</evidence>
<gene>
    <name evidence="2" type="ORF">FC83_GL002154</name>
</gene>
<evidence type="ECO:0000313" key="3">
    <source>
        <dbReference type="Proteomes" id="UP000051236"/>
    </source>
</evidence>
<dbReference type="Proteomes" id="UP000051236">
    <property type="component" value="Unassembled WGS sequence"/>
</dbReference>
<evidence type="ECO:0000259" key="1">
    <source>
        <dbReference type="PROSITE" id="PS01159"/>
    </source>
</evidence>
<reference evidence="2 3" key="1">
    <citation type="journal article" date="2015" name="Genome Announc.">
        <title>Expanding the biotechnology potential of lactobacilli through comparative genomics of 213 strains and associated genera.</title>
        <authorList>
            <person name="Sun Z."/>
            <person name="Harris H.M."/>
            <person name="McCann A."/>
            <person name="Guo C."/>
            <person name="Argimon S."/>
            <person name="Zhang W."/>
            <person name="Yang X."/>
            <person name="Jeffery I.B."/>
            <person name="Cooney J.C."/>
            <person name="Kagawa T.F."/>
            <person name="Liu W."/>
            <person name="Song Y."/>
            <person name="Salvetti E."/>
            <person name="Wrobel A."/>
            <person name="Rasinkangas P."/>
            <person name="Parkhill J."/>
            <person name="Rea M.C."/>
            <person name="O'Sullivan O."/>
            <person name="Ritari J."/>
            <person name="Douillard F.P."/>
            <person name="Paul Ross R."/>
            <person name="Yang R."/>
            <person name="Briner A.E."/>
            <person name="Felis G.E."/>
            <person name="de Vos W.M."/>
            <person name="Barrangou R."/>
            <person name="Klaenhammer T.R."/>
            <person name="Caufield P.W."/>
            <person name="Cui Y."/>
            <person name="Zhang H."/>
            <person name="O'Toole P.W."/>
        </authorList>
    </citation>
    <scope>NUCLEOTIDE SEQUENCE [LARGE SCALE GENOMIC DNA]</scope>
    <source>
        <strain evidence="2 3">DSM 18527</strain>
    </source>
</reference>
<name>X0PWS9_9LACO</name>
<accession>X0PWS9</accession>
<comment type="caution">
    <text evidence="2">The sequence shown here is derived from an EMBL/GenBank/DDBJ whole genome shotgun (WGS) entry which is preliminary data.</text>
</comment>
<dbReference type="OrthoDB" id="2329985at2"/>
<protein>
    <recommendedName>
        <fullName evidence="1">WW domain-containing protein</fullName>
    </recommendedName>
</protein>
<proteinExistence type="predicted"/>
<dbReference type="RefSeq" id="WP_035456322.1">
    <property type="nucleotide sequence ID" value="NZ_AZGA01000025.1"/>
</dbReference>
<dbReference type="InterPro" id="IPR001202">
    <property type="entry name" value="WW_dom"/>
</dbReference>
<sequence length="244" mass="27239">MTRSNVLIQKAGVLIVGLLLGVLTVVLAPSNVVQADKTNIETRDSIFFSKNVPVTLYSDPETKQPTGKTLSTAVDAWKVFQIAYNGEYLMSYNLGDNQWVKAADDRPESLGVMSNDGYFKEFYSNGKAVTVYSDPYLTKAIGKLDPTISHWAVIRNSVPRGYFYSFDLGDNQWVGPSENTRIILDSYFFRADTPLYNSEGKRTQAINNANYTYKIFDVKTIQGGIYVKLGSDDQWALYDAGTPN</sequence>
<dbReference type="PATRIC" id="fig|1423734.3.peg.2175"/>
<feature type="domain" description="WW" evidence="1">
    <location>
        <begin position="151"/>
        <end position="176"/>
    </location>
</feature>
<keyword evidence="3" id="KW-1185">Reference proteome</keyword>
<dbReference type="EMBL" id="AZGA01000025">
    <property type="protein sequence ID" value="KRM34406.1"/>
    <property type="molecule type" value="Genomic_DNA"/>
</dbReference>
<dbReference type="PROSITE" id="PS01159">
    <property type="entry name" value="WW_DOMAIN_1"/>
    <property type="match status" value="1"/>
</dbReference>
<organism evidence="2 3">
    <name type="scientific">Agrilactobacillus composti DSM 18527 = JCM 14202</name>
    <dbReference type="NCBI Taxonomy" id="1423734"/>
    <lineage>
        <taxon>Bacteria</taxon>
        <taxon>Bacillati</taxon>
        <taxon>Bacillota</taxon>
        <taxon>Bacilli</taxon>
        <taxon>Lactobacillales</taxon>
        <taxon>Lactobacillaceae</taxon>
        <taxon>Agrilactobacillus</taxon>
    </lineage>
</organism>
<dbReference type="AlphaFoldDB" id="X0PWS9"/>